<dbReference type="GO" id="GO:0016491">
    <property type="term" value="F:oxidoreductase activity"/>
    <property type="evidence" value="ECO:0007669"/>
    <property type="project" value="InterPro"/>
</dbReference>
<comment type="function">
    <text evidence="12">Subunits I and II form the functional core of the enzyme complex. Electrons originating in cytochrome c are transferred via heme a and Cu(A) to the binuclear center formed by heme a3 and Cu(B).</text>
</comment>
<evidence type="ECO:0000256" key="15">
    <source>
        <dbReference type="SAM" id="Phobius"/>
    </source>
</evidence>
<evidence type="ECO:0000256" key="4">
    <source>
        <dbReference type="ARBA" id="ARBA00022448"/>
    </source>
</evidence>
<feature type="transmembrane region" description="Helical" evidence="15">
    <location>
        <begin position="101"/>
        <end position="124"/>
    </location>
</feature>
<dbReference type="PRINTS" id="PR01166">
    <property type="entry name" value="CYCOXIDASEII"/>
</dbReference>
<evidence type="ECO:0000313" key="17">
    <source>
        <dbReference type="EMBL" id="QAA95440.1"/>
    </source>
</evidence>
<dbReference type="InterPro" id="IPR008972">
    <property type="entry name" value="Cupredoxin"/>
</dbReference>
<evidence type="ECO:0000256" key="9">
    <source>
        <dbReference type="ARBA" id="ARBA00022989"/>
    </source>
</evidence>
<comment type="similarity">
    <text evidence="3">Belongs to the cytochrome c oxidase subunit 2 family.</text>
</comment>
<evidence type="ECO:0000256" key="11">
    <source>
        <dbReference type="ARBA" id="ARBA00023136"/>
    </source>
</evidence>
<proteinExistence type="inferred from homology"/>
<evidence type="ECO:0000256" key="7">
    <source>
        <dbReference type="ARBA" id="ARBA00022723"/>
    </source>
</evidence>
<keyword evidence="4" id="KW-0813">Transport</keyword>
<evidence type="ECO:0000256" key="13">
    <source>
        <dbReference type="ARBA" id="ARBA00031399"/>
    </source>
</evidence>
<evidence type="ECO:0000256" key="1">
    <source>
        <dbReference type="ARBA" id="ARBA00004141"/>
    </source>
</evidence>
<keyword evidence="6 15" id="KW-0812">Transmembrane</keyword>
<keyword evidence="18" id="KW-1185">Reference proteome</keyword>
<dbReference type="Pfam" id="PF00116">
    <property type="entry name" value="COX2"/>
    <property type="match status" value="1"/>
</dbReference>
<dbReference type="KEGG" id="pus:CKA81_03305"/>
<gene>
    <name evidence="17" type="primary">coxB</name>
    <name evidence="17" type="ORF">CKA81_03305</name>
</gene>
<feature type="domain" description="Cytochrome oxidase subunit II copper A binding" evidence="16">
    <location>
        <begin position="137"/>
        <end position="252"/>
    </location>
</feature>
<dbReference type="PROSITE" id="PS00078">
    <property type="entry name" value="COX2"/>
    <property type="match status" value="1"/>
</dbReference>
<dbReference type="OrthoDB" id="9773456at2"/>
<feature type="transmembrane region" description="Helical" evidence="15">
    <location>
        <begin position="25"/>
        <end position="45"/>
    </location>
</feature>
<dbReference type="InterPro" id="IPR002429">
    <property type="entry name" value="CcO_II-like_C"/>
</dbReference>
<evidence type="ECO:0000256" key="3">
    <source>
        <dbReference type="ARBA" id="ARBA00007866"/>
    </source>
</evidence>
<feature type="transmembrane region" description="Helical" evidence="15">
    <location>
        <begin position="65"/>
        <end position="89"/>
    </location>
</feature>
<dbReference type="SUPFAM" id="SSF49503">
    <property type="entry name" value="Cupredoxins"/>
    <property type="match status" value="1"/>
</dbReference>
<dbReference type="InterPro" id="IPR001505">
    <property type="entry name" value="Copper_CuA"/>
</dbReference>
<dbReference type="InterPro" id="IPR014222">
    <property type="entry name" value="Cyt_c_oxidase_su2"/>
</dbReference>
<evidence type="ECO:0000256" key="2">
    <source>
        <dbReference type="ARBA" id="ARBA00004418"/>
    </source>
</evidence>
<name>A0A451FSJ8_9BURK</name>
<evidence type="ECO:0000256" key="14">
    <source>
        <dbReference type="ARBA" id="ARBA00047816"/>
    </source>
</evidence>
<comment type="catalytic activity">
    <reaction evidence="14">
        <text>4 Fe(II)-[cytochrome c] + O2 + 8 H(+)(in) = 4 Fe(III)-[cytochrome c] + 2 H2O + 4 H(+)(out)</text>
        <dbReference type="Rhea" id="RHEA:11436"/>
        <dbReference type="Rhea" id="RHEA-COMP:10350"/>
        <dbReference type="Rhea" id="RHEA-COMP:14399"/>
        <dbReference type="ChEBI" id="CHEBI:15377"/>
        <dbReference type="ChEBI" id="CHEBI:15378"/>
        <dbReference type="ChEBI" id="CHEBI:15379"/>
        <dbReference type="ChEBI" id="CHEBI:29033"/>
        <dbReference type="ChEBI" id="CHEBI:29034"/>
        <dbReference type="EC" id="7.1.1.9"/>
    </reaction>
</comment>
<evidence type="ECO:0000256" key="12">
    <source>
        <dbReference type="ARBA" id="ARBA00024688"/>
    </source>
</evidence>
<keyword evidence="7" id="KW-0479">Metal-binding</keyword>
<dbReference type="PANTHER" id="PTHR22888">
    <property type="entry name" value="CYTOCHROME C OXIDASE, SUBUNIT II"/>
    <property type="match status" value="1"/>
</dbReference>
<protein>
    <recommendedName>
        <fullName evidence="13">Cytochrome aa3 subunit 2</fullName>
    </recommendedName>
</protein>
<dbReference type="GO" id="GO:0042597">
    <property type="term" value="C:periplasmic space"/>
    <property type="evidence" value="ECO:0007669"/>
    <property type="project" value="UniProtKB-SubCell"/>
</dbReference>
<reference evidence="17 18" key="1">
    <citation type="submission" date="2017-08" db="EMBL/GenBank/DDBJ databases">
        <authorList>
            <person name="Park S.-J."/>
            <person name="Kim H."/>
        </authorList>
    </citation>
    <scope>NUCLEOTIDE SEQUENCE [LARGE SCALE GENOMIC DNA]</scope>
    <source>
        <strain evidence="18">ye3</strain>
    </source>
</reference>
<keyword evidence="9 15" id="KW-1133">Transmembrane helix</keyword>
<dbReference type="PANTHER" id="PTHR22888:SF9">
    <property type="entry name" value="CYTOCHROME C OXIDASE SUBUNIT 2"/>
    <property type="match status" value="1"/>
</dbReference>
<dbReference type="GO" id="GO:0016020">
    <property type="term" value="C:membrane"/>
    <property type="evidence" value="ECO:0007669"/>
    <property type="project" value="UniProtKB-SubCell"/>
</dbReference>
<keyword evidence="11 15" id="KW-0472">Membrane</keyword>
<dbReference type="GO" id="GO:0004129">
    <property type="term" value="F:cytochrome-c oxidase activity"/>
    <property type="evidence" value="ECO:0007669"/>
    <property type="project" value="UniProtKB-EC"/>
</dbReference>
<evidence type="ECO:0000256" key="6">
    <source>
        <dbReference type="ARBA" id="ARBA00022692"/>
    </source>
</evidence>
<dbReference type="EMBL" id="CP022987">
    <property type="protein sequence ID" value="QAA95440.1"/>
    <property type="molecule type" value="Genomic_DNA"/>
</dbReference>
<dbReference type="AlphaFoldDB" id="A0A451FSJ8"/>
<dbReference type="GO" id="GO:0005507">
    <property type="term" value="F:copper ion binding"/>
    <property type="evidence" value="ECO:0007669"/>
    <property type="project" value="InterPro"/>
</dbReference>
<dbReference type="Proteomes" id="UP000283474">
    <property type="component" value="Chromosome"/>
</dbReference>
<dbReference type="GO" id="GO:0042773">
    <property type="term" value="P:ATP synthesis coupled electron transport"/>
    <property type="evidence" value="ECO:0007669"/>
    <property type="project" value="TreeGrafter"/>
</dbReference>
<dbReference type="InterPro" id="IPR034236">
    <property type="entry name" value="CuRO_CcO_Caa3_II"/>
</dbReference>
<evidence type="ECO:0000259" key="16">
    <source>
        <dbReference type="PROSITE" id="PS50857"/>
    </source>
</evidence>
<dbReference type="NCBIfam" id="TIGR02866">
    <property type="entry name" value="CoxB"/>
    <property type="match status" value="1"/>
</dbReference>
<keyword evidence="8" id="KW-0249">Electron transport</keyword>
<evidence type="ECO:0000256" key="5">
    <source>
        <dbReference type="ARBA" id="ARBA00022660"/>
    </source>
</evidence>
<accession>A0A451FSJ8</accession>
<evidence type="ECO:0000313" key="18">
    <source>
        <dbReference type="Proteomes" id="UP000283474"/>
    </source>
</evidence>
<dbReference type="Gene3D" id="2.60.40.420">
    <property type="entry name" value="Cupredoxins - blue copper proteins"/>
    <property type="match status" value="1"/>
</dbReference>
<evidence type="ECO:0000256" key="10">
    <source>
        <dbReference type="ARBA" id="ARBA00023008"/>
    </source>
</evidence>
<organism evidence="17 18">
    <name type="scientific">Pollutimonas thiosulfatoxidans</name>
    <dbReference type="NCBI Taxonomy" id="2028345"/>
    <lineage>
        <taxon>Bacteria</taxon>
        <taxon>Pseudomonadati</taxon>
        <taxon>Pseudomonadota</taxon>
        <taxon>Betaproteobacteria</taxon>
        <taxon>Burkholderiales</taxon>
        <taxon>Alcaligenaceae</taxon>
        <taxon>Pollutimonas</taxon>
    </lineage>
</organism>
<dbReference type="CDD" id="cd04213">
    <property type="entry name" value="CuRO_CcO_Caa3_II"/>
    <property type="match status" value="1"/>
</dbReference>
<dbReference type="PROSITE" id="PS50857">
    <property type="entry name" value="COX2_CUA"/>
    <property type="match status" value="1"/>
</dbReference>
<keyword evidence="5" id="KW-0679">Respiratory chain</keyword>
<sequence length="260" mass="27578">MATTVPVPVASGCSNLLMGRVQQKAYRGAAAMVATPTLALLAGCADGRLSALAPAGPAAASIATIWHVMAWSAAAILVLMIALAARACLRRPRSEDRSSARLLLVGGGLVFPGAVLLALLVYGLRASDIQAPLSNGQEVYRVHVQAHQWWWEVTHLDAPDGPRHAVNRIHVPAGVPFHIILTSNDVIHSFWIPRLGGKIDAIPGRRNSIRLQADEPGVYDGVCAEFCGADHANMPLQLTAHEEADLVGALQQLSLTRVTP</sequence>
<dbReference type="InterPro" id="IPR045187">
    <property type="entry name" value="CcO_II"/>
</dbReference>
<evidence type="ECO:0000256" key="8">
    <source>
        <dbReference type="ARBA" id="ARBA00022982"/>
    </source>
</evidence>
<keyword evidence="10" id="KW-0186">Copper</keyword>
<comment type="subcellular location">
    <subcellularLocation>
        <location evidence="1">Membrane</location>
        <topology evidence="1">Multi-pass membrane protein</topology>
    </subcellularLocation>
    <subcellularLocation>
        <location evidence="2">Periplasm</location>
    </subcellularLocation>
</comment>